<evidence type="ECO:0000313" key="3">
    <source>
        <dbReference type="Proteomes" id="UP001220610"/>
    </source>
</evidence>
<feature type="signal peptide" evidence="1">
    <location>
        <begin position="1"/>
        <end position="22"/>
    </location>
</feature>
<evidence type="ECO:0000313" key="2">
    <source>
        <dbReference type="EMBL" id="WEK36981.1"/>
    </source>
</evidence>
<dbReference type="Proteomes" id="UP001220610">
    <property type="component" value="Chromosome"/>
</dbReference>
<organism evidence="2 3">
    <name type="scientific">Candidatus Pseudobacter hemicellulosilyticus</name>
    <dbReference type="NCBI Taxonomy" id="3121375"/>
    <lineage>
        <taxon>Bacteria</taxon>
        <taxon>Pseudomonadati</taxon>
        <taxon>Bacteroidota</taxon>
        <taxon>Chitinophagia</taxon>
        <taxon>Chitinophagales</taxon>
        <taxon>Chitinophagaceae</taxon>
        <taxon>Pseudobacter</taxon>
    </lineage>
</organism>
<dbReference type="AlphaFoldDB" id="A0AAJ6BJ53"/>
<sequence length="305" mass="34182">MKPVVYPFLIAGILAVSGNLSAQSGAGVDSTGLPGDQFSLQGALELFRKAESPEAFEKLLNSKDNSVNNLDLNEDGQVDYISVIDRAGTNTHAFVLQVAVSASEKQDIAVIELEKTGPETAMVQIVGDEDLYGEQVIVEPRSEEADQTYADPRLVRPRGPAMEEAAAPEAIVVNVWFWPGVRFVYAPVYAAWVSPWRWHYYPTWYRPWRPLAWHVVRPRVIVYQRPFVVVHTHRVMAAHRVYTPVRVYSTSVRTRNAVVVNNYRVTRTKTTVTGPRGHAVTKTSTTVRGKNGHVKAKHTRVRSRH</sequence>
<accession>A0AAJ6BJ53</accession>
<feature type="chain" id="PRO_5042464336" evidence="1">
    <location>
        <begin position="23"/>
        <end position="305"/>
    </location>
</feature>
<keyword evidence="1" id="KW-0732">Signal</keyword>
<gene>
    <name evidence="2" type="ORF">P0Y53_05650</name>
</gene>
<protein>
    <submittedName>
        <fullName evidence="2">Uncharacterized protein</fullName>
    </submittedName>
</protein>
<evidence type="ECO:0000256" key="1">
    <source>
        <dbReference type="SAM" id="SignalP"/>
    </source>
</evidence>
<reference evidence="2" key="1">
    <citation type="submission" date="2023-03" db="EMBL/GenBank/DDBJ databases">
        <title>Andean soil-derived lignocellulolytic bacterial consortium as a source of novel taxa and putative plastic-active enzymes.</title>
        <authorList>
            <person name="Diaz-Garcia L."/>
            <person name="Chuvochina M."/>
            <person name="Feuerriegel G."/>
            <person name="Bunk B."/>
            <person name="Sproer C."/>
            <person name="Streit W.R."/>
            <person name="Rodriguez L.M."/>
            <person name="Overmann J."/>
            <person name="Jimenez D.J."/>
        </authorList>
    </citation>
    <scope>NUCLEOTIDE SEQUENCE</scope>
    <source>
        <strain evidence="2">MAG 7</strain>
    </source>
</reference>
<proteinExistence type="predicted"/>
<dbReference type="EMBL" id="CP119311">
    <property type="protein sequence ID" value="WEK36981.1"/>
    <property type="molecule type" value="Genomic_DNA"/>
</dbReference>
<name>A0AAJ6BJ53_9BACT</name>